<evidence type="ECO:0000256" key="1">
    <source>
        <dbReference type="SAM" id="MobiDB-lite"/>
    </source>
</evidence>
<dbReference type="GO" id="GO:0016301">
    <property type="term" value="F:kinase activity"/>
    <property type="evidence" value="ECO:0007669"/>
    <property type="project" value="UniProtKB-KW"/>
</dbReference>
<keyword evidence="3" id="KW-0808">Transferase</keyword>
<dbReference type="VEuPathDB" id="AmoebaDB:ACA1_106030"/>
<dbReference type="InterPro" id="IPR036860">
    <property type="entry name" value="SH2_dom_sf"/>
</dbReference>
<evidence type="ECO:0000259" key="2">
    <source>
        <dbReference type="Pfam" id="PF00017"/>
    </source>
</evidence>
<gene>
    <name evidence="3" type="ORF">ACA1_106030</name>
</gene>
<dbReference type="KEGG" id="acan:ACA1_106030"/>
<dbReference type="RefSeq" id="XP_004336295.1">
    <property type="nucleotide sequence ID" value="XM_004336247.1"/>
</dbReference>
<dbReference type="Pfam" id="PF00017">
    <property type="entry name" value="SH2"/>
    <property type="match status" value="1"/>
</dbReference>
<dbReference type="EMBL" id="KB008060">
    <property type="protein sequence ID" value="ELR14282.1"/>
    <property type="molecule type" value="Genomic_DNA"/>
</dbReference>
<keyword evidence="4" id="KW-1185">Reference proteome</keyword>
<dbReference type="GeneID" id="14914876"/>
<feature type="compositionally biased region" description="Basic and acidic residues" evidence="1">
    <location>
        <begin position="255"/>
        <end position="267"/>
    </location>
</feature>
<dbReference type="Gene3D" id="3.30.505.10">
    <property type="entry name" value="SH2 domain"/>
    <property type="match status" value="1"/>
</dbReference>
<dbReference type="InterPro" id="IPR000980">
    <property type="entry name" value="SH2"/>
</dbReference>
<accession>L8GMS6</accession>
<organism evidence="3 4">
    <name type="scientific">Acanthamoeba castellanii (strain ATCC 30010 / Neff)</name>
    <dbReference type="NCBI Taxonomy" id="1257118"/>
    <lineage>
        <taxon>Eukaryota</taxon>
        <taxon>Amoebozoa</taxon>
        <taxon>Discosea</taxon>
        <taxon>Longamoebia</taxon>
        <taxon>Centramoebida</taxon>
        <taxon>Acanthamoebidae</taxon>
        <taxon>Acanthamoeba</taxon>
    </lineage>
</organism>
<evidence type="ECO:0000313" key="4">
    <source>
        <dbReference type="Proteomes" id="UP000011083"/>
    </source>
</evidence>
<sequence>WRAVIIDEVISKHNEVARVFWRTKVAKVDTEGRIRKIEKSLSLPWGVFLRKLASFCGLCEDVKEIKSKVKIRALRLLLANKVGEVTIERFAEILEWFGPFTANGKTFLSNIKKITRLPGFFGDDFKDQKALANLMAGKEVGSYMVRFSSQVGSYTITSMAAKGAMLNQRIDRTTDGNFVVKVSGVSHFFATIEEILEKFKTTWHLKEALTPSRYSQLYQEEPDKFIYRECLVVSDPSKSAELPSVTITSELAPPRARDTLRTSDPSHQHHTNK</sequence>
<proteinExistence type="predicted"/>
<feature type="non-terminal residue" evidence="3">
    <location>
        <position position="273"/>
    </location>
</feature>
<dbReference type="AlphaFoldDB" id="L8GMS6"/>
<dbReference type="Proteomes" id="UP000011083">
    <property type="component" value="Unassembled WGS sequence"/>
</dbReference>
<feature type="domain" description="SH2" evidence="2">
    <location>
        <begin position="126"/>
        <end position="197"/>
    </location>
</feature>
<evidence type="ECO:0000313" key="3">
    <source>
        <dbReference type="EMBL" id="ELR14282.1"/>
    </source>
</evidence>
<feature type="region of interest" description="Disordered" evidence="1">
    <location>
        <begin position="238"/>
        <end position="273"/>
    </location>
</feature>
<dbReference type="SUPFAM" id="SSF55550">
    <property type="entry name" value="SH2 domain"/>
    <property type="match status" value="1"/>
</dbReference>
<protein>
    <submittedName>
        <fullName evidence="3">Dual specificity protein kinase</fullName>
    </submittedName>
</protein>
<dbReference type="STRING" id="1257118.L8GMS6"/>
<keyword evidence="3" id="KW-0418">Kinase</keyword>
<reference evidence="3 4" key="1">
    <citation type="journal article" date="2013" name="Genome Biol.">
        <title>Genome of Acanthamoeba castellanii highlights extensive lateral gene transfer and early evolution of tyrosine kinase signaling.</title>
        <authorList>
            <person name="Clarke M."/>
            <person name="Lohan A.J."/>
            <person name="Liu B."/>
            <person name="Lagkouvardos I."/>
            <person name="Roy S."/>
            <person name="Zafar N."/>
            <person name="Bertelli C."/>
            <person name="Schilde C."/>
            <person name="Kianianmomeni A."/>
            <person name="Burglin T.R."/>
            <person name="Frech C."/>
            <person name="Turcotte B."/>
            <person name="Kopec K.O."/>
            <person name="Synnott J.M."/>
            <person name="Choo C."/>
            <person name="Paponov I."/>
            <person name="Finkler A."/>
            <person name="Soon Heng Tan C."/>
            <person name="Hutchins A.P."/>
            <person name="Weinmeier T."/>
            <person name="Rattei T."/>
            <person name="Chu J.S."/>
            <person name="Gimenez G."/>
            <person name="Irimia M."/>
            <person name="Rigden D.J."/>
            <person name="Fitzpatrick D.A."/>
            <person name="Lorenzo-Morales J."/>
            <person name="Bateman A."/>
            <person name="Chiu C.H."/>
            <person name="Tang P."/>
            <person name="Hegemann P."/>
            <person name="Fromm H."/>
            <person name="Raoult D."/>
            <person name="Greub G."/>
            <person name="Miranda-Saavedra D."/>
            <person name="Chen N."/>
            <person name="Nash P."/>
            <person name="Ginger M.L."/>
            <person name="Horn M."/>
            <person name="Schaap P."/>
            <person name="Caler L."/>
            <person name="Loftus B."/>
        </authorList>
    </citation>
    <scope>NUCLEOTIDE SEQUENCE [LARGE SCALE GENOMIC DNA]</scope>
    <source>
        <strain evidence="3 4">Neff</strain>
    </source>
</reference>
<name>L8GMS6_ACACF</name>